<feature type="domain" description="Penicillin-binding protein dimerisation" evidence="1">
    <location>
        <begin position="37"/>
        <end position="90"/>
    </location>
</feature>
<dbReference type="EMBL" id="CP101620">
    <property type="protein sequence ID" value="UTY39336.1"/>
    <property type="molecule type" value="Genomic_DNA"/>
</dbReference>
<dbReference type="InterPro" id="IPR036138">
    <property type="entry name" value="PBP_dimer_sf"/>
</dbReference>
<dbReference type="Pfam" id="PF03717">
    <property type="entry name" value="PBP_dimer"/>
    <property type="match status" value="1"/>
</dbReference>
<proteinExistence type="predicted"/>
<dbReference type="Proteomes" id="UP001060112">
    <property type="component" value="Chromosome"/>
</dbReference>
<sequence length="98" mass="11332">MTIIILCIVLRLGYSQFYAYQELTLKATESWQRSFPLEASRGKIYDSQHVTLVDNLTTSSLIVVPSQIHDPIHTAYELSRILECDEKTLLTKLQKKFQ</sequence>
<dbReference type="InterPro" id="IPR005311">
    <property type="entry name" value="PBP_dimer"/>
</dbReference>
<dbReference type="PANTHER" id="PTHR30627">
    <property type="entry name" value="PEPTIDOGLYCAN D,D-TRANSPEPTIDASE"/>
    <property type="match status" value="1"/>
</dbReference>
<gene>
    <name evidence="2" type="ORF">NMU03_00420</name>
</gene>
<dbReference type="Gene3D" id="3.90.1310.10">
    <property type="entry name" value="Penicillin-binding protein 2a (Domain 2)"/>
    <property type="match status" value="1"/>
</dbReference>
<protein>
    <recommendedName>
        <fullName evidence="1">Penicillin-binding protein dimerisation domain-containing protein</fullName>
    </recommendedName>
</protein>
<organism evidence="2 3">
    <name type="scientific">Allocoprobacillus halotolerans</name>
    <dbReference type="NCBI Taxonomy" id="2944914"/>
    <lineage>
        <taxon>Bacteria</taxon>
        <taxon>Bacillati</taxon>
        <taxon>Bacillota</taxon>
        <taxon>Erysipelotrichia</taxon>
        <taxon>Erysipelotrichales</taxon>
        <taxon>Erysipelotrichaceae</taxon>
        <taxon>Allocoprobacillus</taxon>
    </lineage>
</organism>
<dbReference type="InterPro" id="IPR050515">
    <property type="entry name" value="Beta-lactam/transpept"/>
</dbReference>
<accession>A0ABY5I1Z3</accession>
<evidence type="ECO:0000313" key="3">
    <source>
        <dbReference type="Proteomes" id="UP001060112"/>
    </source>
</evidence>
<dbReference type="SUPFAM" id="SSF56519">
    <property type="entry name" value="Penicillin binding protein dimerisation domain"/>
    <property type="match status" value="1"/>
</dbReference>
<dbReference type="PANTHER" id="PTHR30627:SF26">
    <property type="entry name" value="PENICILLIN-BINDING PROTEIN 2B"/>
    <property type="match status" value="1"/>
</dbReference>
<evidence type="ECO:0000259" key="1">
    <source>
        <dbReference type="Pfam" id="PF03717"/>
    </source>
</evidence>
<evidence type="ECO:0000313" key="2">
    <source>
        <dbReference type="EMBL" id="UTY39336.1"/>
    </source>
</evidence>
<name>A0ABY5I1Z3_9FIRM</name>
<reference evidence="2" key="1">
    <citation type="submission" date="2022-07" db="EMBL/GenBank/DDBJ databases">
        <title>Faecal culturing of patients with breast cancer.</title>
        <authorList>
            <person name="Teng N.M.Y."/>
            <person name="Kiu R."/>
            <person name="Evans R."/>
            <person name="Baker D.J."/>
            <person name="Zenner C."/>
            <person name="Robinson S.D."/>
            <person name="Hall L.J."/>
        </authorList>
    </citation>
    <scope>NUCLEOTIDE SEQUENCE</scope>
    <source>
        <strain evidence="2">LH1062</strain>
    </source>
</reference>
<keyword evidence="3" id="KW-1185">Reference proteome</keyword>